<reference evidence="3" key="1">
    <citation type="submission" date="2010-12" db="EMBL/GenBank/DDBJ databases">
        <title>Complete sequence of chromosome 2 of Asticcacaulis excentricus CB 48.</title>
        <authorList>
            <consortium name="US DOE Joint Genome Institute"/>
            <person name="Lucas S."/>
            <person name="Copeland A."/>
            <person name="Lapidus A."/>
            <person name="Cheng J.-F."/>
            <person name="Bruce D."/>
            <person name="Goodwin L."/>
            <person name="Pitluck S."/>
            <person name="Teshima H."/>
            <person name="Davenport K."/>
            <person name="Detter J.C."/>
            <person name="Han C."/>
            <person name="Tapia R."/>
            <person name="Land M."/>
            <person name="Hauser L."/>
            <person name="Jeffries C."/>
            <person name="Kyrpides N."/>
            <person name="Ivanova N."/>
            <person name="Ovchinnikova G."/>
            <person name="Brun Y.V."/>
            <person name="Woyke T."/>
        </authorList>
    </citation>
    <scope>NUCLEOTIDE SEQUENCE [LARGE SCALE GENOMIC DNA]</scope>
    <source>
        <strain evidence="3">ATCC 15261 / DSM 4724 / KCTC 12464 / NCIMB 9791 / VKM B-1370 / CB 48</strain>
    </source>
</reference>
<dbReference type="STRING" id="573065.Astex_2454"/>
<dbReference type="InterPro" id="IPR009061">
    <property type="entry name" value="DNA-bd_dom_put_sf"/>
</dbReference>
<protein>
    <recommendedName>
        <fullName evidence="1">Helix-turn-helix domain-containing protein</fullName>
    </recommendedName>
</protein>
<evidence type="ECO:0000259" key="1">
    <source>
        <dbReference type="Pfam" id="PF12728"/>
    </source>
</evidence>
<dbReference type="Pfam" id="PF12728">
    <property type="entry name" value="HTH_17"/>
    <property type="match status" value="1"/>
</dbReference>
<accession>E8RUQ5</accession>
<feature type="domain" description="Helix-turn-helix" evidence="1">
    <location>
        <begin position="36"/>
        <end position="82"/>
    </location>
</feature>
<dbReference type="eggNOG" id="COG3311">
    <property type="taxonomic scope" value="Bacteria"/>
</dbReference>
<organism evidence="2 3">
    <name type="scientific">Asticcacaulis excentricus (strain ATCC 15261 / DSM 4724 / KCTC 12464 / NCIMB 9791 / VKM B-1370 / CB 48)</name>
    <dbReference type="NCBI Taxonomy" id="573065"/>
    <lineage>
        <taxon>Bacteria</taxon>
        <taxon>Pseudomonadati</taxon>
        <taxon>Pseudomonadota</taxon>
        <taxon>Alphaproteobacteria</taxon>
        <taxon>Caulobacterales</taxon>
        <taxon>Caulobacteraceae</taxon>
        <taxon>Asticcacaulis</taxon>
    </lineage>
</organism>
<dbReference type="SUPFAM" id="SSF46955">
    <property type="entry name" value="Putative DNA-binding domain"/>
    <property type="match status" value="1"/>
</dbReference>
<proteinExistence type="predicted"/>
<dbReference type="KEGG" id="aex:Astex_2454"/>
<keyword evidence="3" id="KW-1185">Reference proteome</keyword>
<evidence type="ECO:0000313" key="2">
    <source>
        <dbReference type="EMBL" id="ADU14105.1"/>
    </source>
</evidence>
<sequence>MLAPETAVVLLFSRKEATLVSDENARAASAKKGSPFLNTDQAAHYMGLSRRTLEKFRAEGQGPMYRRHGRYVRYHIDDIDGWSRASGQTDVHIEARV</sequence>
<name>E8RUQ5_ASTEC</name>
<dbReference type="HOGENOM" id="CLU_2340760_0_0_5"/>
<evidence type="ECO:0000313" key="3">
    <source>
        <dbReference type="Proteomes" id="UP000001492"/>
    </source>
</evidence>
<gene>
    <name evidence="2" type="ordered locus">Astex_2454</name>
</gene>
<dbReference type="Proteomes" id="UP000001492">
    <property type="component" value="Chromosome 2"/>
</dbReference>
<dbReference type="InterPro" id="IPR041657">
    <property type="entry name" value="HTH_17"/>
</dbReference>
<dbReference type="EMBL" id="CP002396">
    <property type="protein sequence ID" value="ADU14105.1"/>
    <property type="molecule type" value="Genomic_DNA"/>
</dbReference>
<dbReference type="AlphaFoldDB" id="E8RUQ5"/>